<dbReference type="PANTHER" id="PTHR13789">
    <property type="entry name" value="MONOOXYGENASE"/>
    <property type="match status" value="1"/>
</dbReference>
<keyword evidence="8" id="KW-1185">Reference proteome</keyword>
<dbReference type="Gene3D" id="3.50.50.60">
    <property type="entry name" value="FAD/NAD(P)-binding domain"/>
    <property type="match status" value="1"/>
</dbReference>
<protein>
    <recommendedName>
        <fullName evidence="6">FAD-binding domain-containing protein</fullName>
    </recommendedName>
</protein>
<dbReference type="InterPro" id="IPR002938">
    <property type="entry name" value="FAD-bd"/>
</dbReference>
<keyword evidence="5" id="KW-0503">Monooxygenase</keyword>
<evidence type="ECO:0000256" key="4">
    <source>
        <dbReference type="ARBA" id="ARBA00023002"/>
    </source>
</evidence>
<organism evidence="7 8">
    <name type="scientific">Cladophialophora chaetospira</name>
    <dbReference type="NCBI Taxonomy" id="386627"/>
    <lineage>
        <taxon>Eukaryota</taxon>
        <taxon>Fungi</taxon>
        <taxon>Dikarya</taxon>
        <taxon>Ascomycota</taxon>
        <taxon>Pezizomycotina</taxon>
        <taxon>Eurotiomycetes</taxon>
        <taxon>Chaetothyriomycetidae</taxon>
        <taxon>Chaetothyriales</taxon>
        <taxon>Herpotrichiellaceae</taxon>
        <taxon>Cladophialophora</taxon>
    </lineage>
</organism>
<dbReference type="InterPro" id="IPR036188">
    <property type="entry name" value="FAD/NAD-bd_sf"/>
</dbReference>
<comment type="caution">
    <text evidence="7">The sequence shown here is derived from an EMBL/GenBank/DDBJ whole genome shotgun (WGS) entry which is preliminary data.</text>
</comment>
<dbReference type="AlphaFoldDB" id="A0AA38WYM7"/>
<keyword evidence="4" id="KW-0560">Oxidoreductase</keyword>
<accession>A0AA38WYM7</accession>
<dbReference type="PANTHER" id="PTHR13789:SF309">
    <property type="entry name" value="PUTATIVE (AFU_ORTHOLOGUE AFUA_6G14510)-RELATED"/>
    <property type="match status" value="1"/>
</dbReference>
<dbReference type="SUPFAM" id="SSF51905">
    <property type="entry name" value="FAD/NAD(P)-binding domain"/>
    <property type="match status" value="1"/>
</dbReference>
<keyword evidence="2" id="KW-0285">Flavoprotein</keyword>
<dbReference type="GO" id="GO:0004497">
    <property type="term" value="F:monooxygenase activity"/>
    <property type="evidence" value="ECO:0007669"/>
    <property type="project" value="UniProtKB-KW"/>
</dbReference>
<proteinExistence type="inferred from homology"/>
<evidence type="ECO:0000256" key="2">
    <source>
        <dbReference type="ARBA" id="ARBA00022630"/>
    </source>
</evidence>
<evidence type="ECO:0000256" key="3">
    <source>
        <dbReference type="ARBA" id="ARBA00022827"/>
    </source>
</evidence>
<reference evidence="7" key="1">
    <citation type="submission" date="2022-10" db="EMBL/GenBank/DDBJ databases">
        <title>Culturing micro-colonial fungi from biological soil crusts in the Mojave desert and describing Neophaeococcomyces mojavensis, and introducing the new genera and species Taxawa tesnikishii.</title>
        <authorList>
            <person name="Kurbessoian T."/>
            <person name="Stajich J.E."/>
        </authorList>
    </citation>
    <scope>NUCLEOTIDE SEQUENCE</scope>
    <source>
        <strain evidence="7">TK_41</strain>
    </source>
</reference>
<feature type="domain" description="FAD-binding" evidence="6">
    <location>
        <begin position="3"/>
        <end position="368"/>
    </location>
</feature>
<gene>
    <name evidence="7" type="ORF">H2200_011741</name>
</gene>
<name>A0AA38WYM7_9EURO</name>
<dbReference type="Proteomes" id="UP001172673">
    <property type="component" value="Unassembled WGS sequence"/>
</dbReference>
<sequence>MPKVIIVGAGIVGPVMAIMLKRKGYDPIIVERVQEIEPVGLSLALWPNGLKVLSTIGQAHTPRAWREGLEFTSDGEHLGGFDQSYFRERYGFPSFGVRRAELRHKLVDCAVQEGITVHEDWELAEIRELDYGVLAIAKDGREIEASFIVGCDGLHSATRKWICTKHGVAEPTPDYTGLVTVSVLPWTTTQALILQIGGFCPTSGDLPPASPCGWYGDGKYIVTYEVDDTTSVWALTMAGEDRRERWRDAEDVEREKVKILKDLEDWPAVIREMVASTDSILGKIGLYDRPSLLPEHWYHGRCVLVGDAAHPTSPHLGQGANQGLEDCWCLSQMLPDANGEEDLDVVALGKAFQRYAEQRQPRTAALVQGARAMGQLRVVSGEEACKQRNETMREMYADKAAVMARLDNLYSEPF</sequence>
<dbReference type="GO" id="GO:0071949">
    <property type="term" value="F:FAD binding"/>
    <property type="evidence" value="ECO:0007669"/>
    <property type="project" value="InterPro"/>
</dbReference>
<evidence type="ECO:0000256" key="1">
    <source>
        <dbReference type="ARBA" id="ARBA00007992"/>
    </source>
</evidence>
<dbReference type="InterPro" id="IPR050493">
    <property type="entry name" value="FAD-dep_Monooxygenase_BioMet"/>
</dbReference>
<evidence type="ECO:0000313" key="8">
    <source>
        <dbReference type="Proteomes" id="UP001172673"/>
    </source>
</evidence>
<evidence type="ECO:0000259" key="6">
    <source>
        <dbReference type="Pfam" id="PF01494"/>
    </source>
</evidence>
<dbReference type="EMBL" id="JAPDRK010000021">
    <property type="protein sequence ID" value="KAJ9603555.1"/>
    <property type="molecule type" value="Genomic_DNA"/>
</dbReference>
<dbReference type="Pfam" id="PF01494">
    <property type="entry name" value="FAD_binding_3"/>
    <property type="match status" value="1"/>
</dbReference>
<evidence type="ECO:0000256" key="5">
    <source>
        <dbReference type="ARBA" id="ARBA00023033"/>
    </source>
</evidence>
<evidence type="ECO:0000313" key="7">
    <source>
        <dbReference type="EMBL" id="KAJ9603555.1"/>
    </source>
</evidence>
<keyword evidence="3" id="KW-0274">FAD</keyword>
<dbReference type="PRINTS" id="PR00420">
    <property type="entry name" value="RNGMNOXGNASE"/>
</dbReference>
<comment type="similarity">
    <text evidence="1">Belongs to the paxM FAD-dependent monooxygenase family.</text>
</comment>